<keyword evidence="4 6" id="KW-0964">Secreted</keyword>
<evidence type="ECO:0000256" key="6">
    <source>
        <dbReference type="RuleBase" id="RU367044"/>
    </source>
</evidence>
<evidence type="ECO:0000256" key="5">
    <source>
        <dbReference type="ARBA" id="ARBA00022729"/>
    </source>
</evidence>
<keyword evidence="3 6" id="KW-0713">Self-incompatibility</keyword>
<dbReference type="PANTHER" id="PTHR31232">
    <property type="match status" value="1"/>
</dbReference>
<protein>
    <recommendedName>
        <fullName evidence="6">S-protein homolog</fullName>
    </recommendedName>
</protein>
<evidence type="ECO:0000313" key="7">
    <source>
        <dbReference type="EMBL" id="CAI0469130.1"/>
    </source>
</evidence>
<feature type="signal peptide" evidence="6">
    <location>
        <begin position="1"/>
        <end position="23"/>
    </location>
</feature>
<comment type="caution">
    <text evidence="7">The sequence shown here is derived from an EMBL/GenBank/DDBJ whole genome shotgun (WGS) entry which is preliminary data.</text>
</comment>
<sequence length="142" mass="16278">MNIHNSAGGGRLFLLCTVFLLWAATTPRKLIQTAGAHVVVNVCNNLTYVSETFWVHCKSGDNDIGAQYVTAGHCDYTFNFEPNVWFSTQFWCHMERDSGFHADIVAWHNGDYNAPITWCAQNDNVTGWEREAIYYTYEWARN</sequence>
<dbReference type="EMBL" id="CAMGYJ010000008">
    <property type="protein sequence ID" value="CAI0469130.1"/>
    <property type="molecule type" value="Genomic_DNA"/>
</dbReference>
<proteinExistence type="inferred from homology"/>
<gene>
    <name evidence="7" type="ORF">LITE_LOCUS38064</name>
</gene>
<evidence type="ECO:0000256" key="1">
    <source>
        <dbReference type="ARBA" id="ARBA00004613"/>
    </source>
</evidence>
<accession>A0AAV0PEA2</accession>
<name>A0AAV0PEA2_9ROSI</name>
<evidence type="ECO:0000256" key="3">
    <source>
        <dbReference type="ARBA" id="ARBA00022471"/>
    </source>
</evidence>
<keyword evidence="8" id="KW-1185">Reference proteome</keyword>
<evidence type="ECO:0000256" key="2">
    <source>
        <dbReference type="ARBA" id="ARBA00005581"/>
    </source>
</evidence>
<organism evidence="7 8">
    <name type="scientific">Linum tenue</name>
    <dbReference type="NCBI Taxonomy" id="586396"/>
    <lineage>
        <taxon>Eukaryota</taxon>
        <taxon>Viridiplantae</taxon>
        <taxon>Streptophyta</taxon>
        <taxon>Embryophyta</taxon>
        <taxon>Tracheophyta</taxon>
        <taxon>Spermatophyta</taxon>
        <taxon>Magnoliopsida</taxon>
        <taxon>eudicotyledons</taxon>
        <taxon>Gunneridae</taxon>
        <taxon>Pentapetalae</taxon>
        <taxon>rosids</taxon>
        <taxon>fabids</taxon>
        <taxon>Malpighiales</taxon>
        <taxon>Linaceae</taxon>
        <taxon>Linum</taxon>
    </lineage>
</organism>
<evidence type="ECO:0000256" key="4">
    <source>
        <dbReference type="ARBA" id="ARBA00022525"/>
    </source>
</evidence>
<dbReference type="Pfam" id="PF05938">
    <property type="entry name" value="Self-incomp_S1"/>
    <property type="match status" value="1"/>
</dbReference>
<feature type="chain" id="PRO_5043103492" description="S-protein homolog" evidence="6">
    <location>
        <begin position="24"/>
        <end position="142"/>
    </location>
</feature>
<dbReference type="PANTHER" id="PTHR31232:SF155">
    <property type="entry name" value="PLANT SELF-INCOMPATIBILITY PROTEIN S1 FAMILY"/>
    <property type="match status" value="1"/>
</dbReference>
<dbReference type="Proteomes" id="UP001154282">
    <property type="component" value="Unassembled WGS sequence"/>
</dbReference>
<dbReference type="AlphaFoldDB" id="A0AAV0PEA2"/>
<reference evidence="7" key="1">
    <citation type="submission" date="2022-08" db="EMBL/GenBank/DDBJ databases">
        <authorList>
            <person name="Gutierrez-Valencia J."/>
        </authorList>
    </citation>
    <scope>NUCLEOTIDE SEQUENCE</scope>
</reference>
<comment type="similarity">
    <text evidence="2 6">Belongs to the plant self-incompatibility (S1) protein family.</text>
</comment>
<evidence type="ECO:0000313" key="8">
    <source>
        <dbReference type="Proteomes" id="UP001154282"/>
    </source>
</evidence>
<dbReference type="GO" id="GO:0005576">
    <property type="term" value="C:extracellular region"/>
    <property type="evidence" value="ECO:0007669"/>
    <property type="project" value="UniProtKB-SubCell"/>
</dbReference>
<dbReference type="GO" id="GO:0060320">
    <property type="term" value="P:rejection of self pollen"/>
    <property type="evidence" value="ECO:0007669"/>
    <property type="project" value="UniProtKB-KW"/>
</dbReference>
<comment type="subcellular location">
    <subcellularLocation>
        <location evidence="1 6">Secreted</location>
    </subcellularLocation>
</comment>
<keyword evidence="5 6" id="KW-0732">Signal</keyword>
<dbReference type="InterPro" id="IPR010264">
    <property type="entry name" value="Self-incomp_S1"/>
</dbReference>